<sequence>MVNVHLVFFALCVADSYNREKCGKEWWIGMLSGVQIIYYILWFTVISGLFFMMIKILTSRD</sequence>
<reference evidence="2 4" key="1">
    <citation type="submission" date="2015-07" db="EMBL/GenBank/DDBJ databases">
        <title>Fjat-14205 dsm 2895.</title>
        <authorList>
            <person name="Liu B."/>
            <person name="Wang J."/>
            <person name="Zhu Y."/>
            <person name="Liu G."/>
            <person name="Chen Q."/>
            <person name="Chen Z."/>
            <person name="Lan J."/>
            <person name="Che J."/>
            <person name="Ge C."/>
            <person name="Shi H."/>
            <person name="Pan Z."/>
            <person name="Liu X."/>
        </authorList>
    </citation>
    <scope>NUCLEOTIDE SEQUENCE [LARGE SCALE GENOMIC DNA]</scope>
    <source>
        <strain evidence="2 4">DSM 2895</strain>
    </source>
</reference>
<keyword evidence="1" id="KW-1133">Transmembrane helix</keyword>
<proteinExistence type="predicted"/>
<gene>
    <name evidence="2" type="ORF">AF333_05865</name>
    <name evidence="3" type="ORF">SAMN04487909_11766</name>
</gene>
<dbReference type="STRING" id="47500.AF333_05865"/>
<keyword evidence="1" id="KW-0472">Membrane</keyword>
<protein>
    <submittedName>
        <fullName evidence="2">Uncharacterized protein</fullName>
    </submittedName>
</protein>
<dbReference type="Proteomes" id="UP000182836">
    <property type="component" value="Unassembled WGS sequence"/>
</dbReference>
<dbReference type="PATRIC" id="fig|47500.8.peg.2360"/>
<organism evidence="2 4">
    <name type="scientific">Aneurinibacillus migulanus</name>
    <name type="common">Bacillus migulanus</name>
    <dbReference type="NCBI Taxonomy" id="47500"/>
    <lineage>
        <taxon>Bacteria</taxon>
        <taxon>Bacillati</taxon>
        <taxon>Bacillota</taxon>
        <taxon>Bacilli</taxon>
        <taxon>Bacillales</taxon>
        <taxon>Paenibacillaceae</taxon>
        <taxon>Aneurinibacillus group</taxon>
        <taxon>Aneurinibacillus</taxon>
    </lineage>
</organism>
<evidence type="ECO:0000313" key="4">
    <source>
        <dbReference type="Proteomes" id="UP000037269"/>
    </source>
</evidence>
<evidence type="ECO:0000313" key="5">
    <source>
        <dbReference type="Proteomes" id="UP000182836"/>
    </source>
</evidence>
<evidence type="ECO:0000256" key="1">
    <source>
        <dbReference type="SAM" id="Phobius"/>
    </source>
</evidence>
<dbReference type="GeneID" id="42304728"/>
<feature type="transmembrane region" description="Helical" evidence="1">
    <location>
        <begin position="26"/>
        <end position="54"/>
    </location>
</feature>
<dbReference type="EMBL" id="LGUG01000004">
    <property type="protein sequence ID" value="KON95078.1"/>
    <property type="molecule type" value="Genomic_DNA"/>
</dbReference>
<keyword evidence="4" id="KW-1185">Reference proteome</keyword>
<evidence type="ECO:0000313" key="2">
    <source>
        <dbReference type="EMBL" id="KON95078.1"/>
    </source>
</evidence>
<name>A0A0D1XKN5_ANEMI</name>
<dbReference type="Proteomes" id="UP000037269">
    <property type="component" value="Unassembled WGS sequence"/>
</dbReference>
<evidence type="ECO:0000313" key="3">
    <source>
        <dbReference type="EMBL" id="SDJ41374.1"/>
    </source>
</evidence>
<dbReference type="EMBL" id="FNED01000017">
    <property type="protein sequence ID" value="SDJ41374.1"/>
    <property type="molecule type" value="Genomic_DNA"/>
</dbReference>
<dbReference type="AlphaFoldDB" id="A0A0D1XKN5"/>
<reference evidence="3 5" key="2">
    <citation type="submission" date="2016-10" db="EMBL/GenBank/DDBJ databases">
        <authorList>
            <person name="de Groot N.N."/>
        </authorList>
    </citation>
    <scope>NUCLEOTIDE SEQUENCE [LARGE SCALE GENOMIC DNA]</scope>
    <source>
        <strain evidence="3 5">DSM 2895</strain>
    </source>
</reference>
<dbReference type="RefSeq" id="WP_043067314.1">
    <property type="nucleotide sequence ID" value="NZ_BJOA01000035.1"/>
</dbReference>
<accession>A0A0D1XKN5</accession>
<keyword evidence="1" id="KW-0812">Transmembrane</keyword>